<dbReference type="PANTHER" id="PTHR33155">
    <property type="entry name" value="FANTASTIC FOUR-LIKE PROTEIN (DUF3049)"/>
    <property type="match status" value="1"/>
</dbReference>
<sequence>MAGTEDGKQSYHIWSSIQKEKEKETTAAVAEAAAPPYIHPLVRRSLTLMSQKSLETCTESLGSETGSDGLSRRWPERSFPPPLRSISCRNGPCLKMKPFRRNGRLIVEAVTVPSRNYLHAERRSGRLLLSFIETNSVSNAPVSAIKQPHNPAKEDNGEEEEYDEDVEEEEEVEVVDRGTMVEVKVSSQPPPVSRGAYVKVHRSSLVINKFVIGSPLIAADYPQTPATFSAGSPRRQSLSTATAAAAAVAASSVSTSTDGFGCNYSPAAEAKLLFTSKRRSREELLHDMRRCSELRRPLFIFEQPCCIATSS</sequence>
<evidence type="ECO:0000259" key="3">
    <source>
        <dbReference type="Pfam" id="PF11250"/>
    </source>
</evidence>
<reference evidence="4 5" key="1">
    <citation type="journal article" date="2017" name="Nature">
        <title>The Apostasia genome and the evolution of orchids.</title>
        <authorList>
            <person name="Zhang G.Q."/>
            <person name="Liu K.W."/>
            <person name="Li Z."/>
            <person name="Lohaus R."/>
            <person name="Hsiao Y.Y."/>
            <person name="Niu S.C."/>
            <person name="Wang J.Y."/>
            <person name="Lin Y.C."/>
            <person name="Xu Q."/>
            <person name="Chen L.J."/>
            <person name="Yoshida K."/>
            <person name="Fujiwara S."/>
            <person name="Wang Z.W."/>
            <person name="Zhang Y.Q."/>
            <person name="Mitsuda N."/>
            <person name="Wang M."/>
            <person name="Liu G.H."/>
            <person name="Pecoraro L."/>
            <person name="Huang H.X."/>
            <person name="Xiao X.J."/>
            <person name="Lin M."/>
            <person name="Wu X.Y."/>
            <person name="Wu W.L."/>
            <person name="Chen Y.Y."/>
            <person name="Chang S.B."/>
            <person name="Sakamoto S."/>
            <person name="Ohme-Takagi M."/>
            <person name="Yagi M."/>
            <person name="Zeng S.J."/>
            <person name="Shen C.Y."/>
            <person name="Yeh C.M."/>
            <person name="Luo Y.B."/>
            <person name="Tsai W.C."/>
            <person name="Van de Peer Y."/>
            <person name="Liu Z.J."/>
        </authorList>
    </citation>
    <scope>NUCLEOTIDE SEQUENCE [LARGE SCALE GENOMIC DNA]</scope>
    <source>
        <strain evidence="5">cv. Shenzhen</strain>
        <tissue evidence="4">Stem</tissue>
    </source>
</reference>
<keyword evidence="5" id="KW-1185">Reference proteome</keyword>
<feature type="domain" description="FAF" evidence="3">
    <location>
        <begin position="78"/>
        <end position="131"/>
    </location>
</feature>
<comment type="similarity">
    <text evidence="1">Belongs to the fantastic four family.</text>
</comment>
<evidence type="ECO:0000256" key="1">
    <source>
        <dbReference type="ARBA" id="ARBA00008690"/>
    </source>
</evidence>
<dbReference type="OrthoDB" id="1303570at2759"/>
<protein>
    <submittedName>
        <fullName evidence="4">Protein FAF-like, chloroplastic</fullName>
    </submittedName>
</protein>
<proteinExistence type="inferred from homology"/>
<dbReference type="PANTHER" id="PTHR33155:SF3">
    <property type="entry name" value="PROTEIN FAF-LIKE, CHLOROPLASTIC"/>
    <property type="match status" value="1"/>
</dbReference>
<feature type="region of interest" description="Disordered" evidence="2">
    <location>
        <begin position="142"/>
        <end position="169"/>
    </location>
</feature>
<dbReference type="Proteomes" id="UP000236161">
    <property type="component" value="Unassembled WGS sequence"/>
</dbReference>
<evidence type="ECO:0000313" key="5">
    <source>
        <dbReference type="Proteomes" id="UP000236161"/>
    </source>
</evidence>
<dbReference type="AlphaFoldDB" id="A0A2I0AVG1"/>
<dbReference type="InterPro" id="IPR046431">
    <property type="entry name" value="FAF_dom"/>
</dbReference>
<accession>A0A2I0AVG1</accession>
<evidence type="ECO:0000313" key="4">
    <source>
        <dbReference type="EMBL" id="PKA59534.1"/>
    </source>
</evidence>
<dbReference type="Pfam" id="PF11250">
    <property type="entry name" value="FAF"/>
    <property type="match status" value="1"/>
</dbReference>
<name>A0A2I0AVG1_9ASPA</name>
<dbReference type="EMBL" id="KZ451948">
    <property type="protein sequence ID" value="PKA59534.1"/>
    <property type="molecule type" value="Genomic_DNA"/>
</dbReference>
<dbReference type="STRING" id="1088818.A0A2I0AVG1"/>
<evidence type="ECO:0000256" key="2">
    <source>
        <dbReference type="SAM" id="MobiDB-lite"/>
    </source>
</evidence>
<organism evidence="4 5">
    <name type="scientific">Apostasia shenzhenica</name>
    <dbReference type="NCBI Taxonomy" id="1088818"/>
    <lineage>
        <taxon>Eukaryota</taxon>
        <taxon>Viridiplantae</taxon>
        <taxon>Streptophyta</taxon>
        <taxon>Embryophyta</taxon>
        <taxon>Tracheophyta</taxon>
        <taxon>Spermatophyta</taxon>
        <taxon>Magnoliopsida</taxon>
        <taxon>Liliopsida</taxon>
        <taxon>Asparagales</taxon>
        <taxon>Orchidaceae</taxon>
        <taxon>Apostasioideae</taxon>
        <taxon>Apostasia</taxon>
    </lineage>
</organism>
<feature type="compositionally biased region" description="Acidic residues" evidence="2">
    <location>
        <begin position="156"/>
        <end position="169"/>
    </location>
</feature>
<dbReference type="InterPro" id="IPR021410">
    <property type="entry name" value="FAF"/>
</dbReference>
<gene>
    <name evidence="4" type="ORF">AXF42_Ash016558</name>
</gene>